<keyword evidence="7" id="KW-1185">Reference proteome</keyword>
<evidence type="ECO:0000313" key="6">
    <source>
        <dbReference type="EMBL" id="MDT0633161.1"/>
    </source>
</evidence>
<dbReference type="RefSeq" id="WP_311665785.1">
    <property type="nucleotide sequence ID" value="NZ_JAVRHT010000056.1"/>
</dbReference>
<accession>A0ABU3BV41</accession>
<dbReference type="CDD" id="cd01129">
    <property type="entry name" value="PulE-GspE-like"/>
    <property type="match status" value="1"/>
</dbReference>
<evidence type="ECO:0000256" key="1">
    <source>
        <dbReference type="ARBA" id="ARBA00006611"/>
    </source>
</evidence>
<organism evidence="6 7">
    <name type="scientific">Rubrivirga litoralis</name>
    <dbReference type="NCBI Taxonomy" id="3075598"/>
    <lineage>
        <taxon>Bacteria</taxon>
        <taxon>Pseudomonadati</taxon>
        <taxon>Rhodothermota</taxon>
        <taxon>Rhodothermia</taxon>
        <taxon>Rhodothermales</taxon>
        <taxon>Rubricoccaceae</taxon>
        <taxon>Rubrivirga</taxon>
    </lineage>
</organism>
<evidence type="ECO:0000259" key="5">
    <source>
        <dbReference type="PROSITE" id="PS00662"/>
    </source>
</evidence>
<dbReference type="InterPro" id="IPR027417">
    <property type="entry name" value="P-loop_NTPase"/>
</dbReference>
<evidence type="ECO:0000313" key="7">
    <source>
        <dbReference type="Proteomes" id="UP001267426"/>
    </source>
</evidence>
<dbReference type="InterPro" id="IPR001482">
    <property type="entry name" value="T2SS/T4SS_dom"/>
</dbReference>
<keyword evidence="2" id="KW-0547">Nucleotide-binding</keyword>
<dbReference type="Proteomes" id="UP001267426">
    <property type="component" value="Unassembled WGS sequence"/>
</dbReference>
<dbReference type="Gene3D" id="3.40.50.300">
    <property type="entry name" value="P-loop containing nucleotide triphosphate hydrolases"/>
    <property type="match status" value="1"/>
</dbReference>
<evidence type="ECO:0000256" key="4">
    <source>
        <dbReference type="SAM" id="MobiDB-lite"/>
    </source>
</evidence>
<comment type="caution">
    <text evidence="6">The sequence shown here is derived from an EMBL/GenBank/DDBJ whole genome shotgun (WGS) entry which is preliminary data.</text>
</comment>
<dbReference type="SUPFAM" id="SSF52540">
    <property type="entry name" value="P-loop containing nucleoside triphosphate hydrolases"/>
    <property type="match status" value="1"/>
</dbReference>
<feature type="compositionally biased region" description="Low complexity" evidence="4">
    <location>
        <begin position="1"/>
        <end position="16"/>
    </location>
</feature>
<sequence>MPTLTSPFSRPSAPGSAAPPPPKGTPPGAGGAVPAVQGAQYAQVQDRVVQALLRRGAVSAEEVTAAEAARKAIGGRQPLWRALVDVDSVDRDRVFEQAAATYAFRLAPVGDRPPEAGFAKTVIESFESAVGDKLVGLGCVPYAYAQDQPSGVLKLVFVTEDPMRPELQRVIDGLGLEKFEVCYAPGAVVEAVIAEAFPRKNEYLERLAESTGPDVDYGVSFESGEKTLVDEEALEAEISQSALLNLTEAILIEGVRLGASDIHIWPNAQRKTEVHFRTDGRLQHWHTEDRGHPEALLAVFKDAALNVDRFERDMAQDGFIQRKVDGTLIRYRVSILPIANANPEVRAESIVIRILDDRKVITDLGKLGLLEGALKQFNKAIRQPHGMVILTGPTGSGKSTTLVAALSNVVTPEVNVLTVEDPVEYIIPGVRQIKLSHKLSLEQALRAILRHDPDVVMVGEMRDKDTAELAIKLANTGHLTFSTLHTNDAPSAVSRLYKMGLEPFLIAYAINLVVAQRLIRTLCPACKEVETEPDALLLGELGFTPEQIEGTTFYQARTSGACPTCKGKGYKGRRACAEALYFTPAIQAAIVGAGEEVNENEIREIAESEGMLTLGASARVLVERGEVSVEEMLRVAGGEH</sequence>
<comment type="similarity">
    <text evidence="1">Belongs to the GSP E family.</text>
</comment>
<feature type="domain" description="Bacterial type II secretion system protein E" evidence="5">
    <location>
        <begin position="449"/>
        <end position="463"/>
    </location>
</feature>
<dbReference type="PANTHER" id="PTHR30258">
    <property type="entry name" value="TYPE II SECRETION SYSTEM PROTEIN GSPE-RELATED"/>
    <property type="match status" value="1"/>
</dbReference>
<name>A0ABU3BV41_9BACT</name>
<dbReference type="EMBL" id="JAVRHT010000056">
    <property type="protein sequence ID" value="MDT0633161.1"/>
    <property type="molecule type" value="Genomic_DNA"/>
</dbReference>
<proteinExistence type="inferred from homology"/>
<evidence type="ECO:0000256" key="2">
    <source>
        <dbReference type="ARBA" id="ARBA00022741"/>
    </source>
</evidence>
<reference evidence="6 7" key="1">
    <citation type="submission" date="2023-09" db="EMBL/GenBank/DDBJ databases">
        <authorList>
            <person name="Rey-Velasco X."/>
        </authorList>
    </citation>
    <scope>NUCLEOTIDE SEQUENCE [LARGE SCALE GENOMIC DNA]</scope>
    <source>
        <strain evidence="6 7">F394</strain>
    </source>
</reference>
<feature type="region of interest" description="Disordered" evidence="4">
    <location>
        <begin position="1"/>
        <end position="34"/>
    </location>
</feature>
<dbReference type="Pfam" id="PF00437">
    <property type="entry name" value="T2SSE"/>
    <property type="match status" value="1"/>
</dbReference>
<dbReference type="Gene3D" id="3.30.450.90">
    <property type="match status" value="1"/>
</dbReference>
<dbReference type="PROSITE" id="PS00662">
    <property type="entry name" value="T2SP_E"/>
    <property type="match status" value="1"/>
</dbReference>
<evidence type="ECO:0000256" key="3">
    <source>
        <dbReference type="ARBA" id="ARBA00022840"/>
    </source>
</evidence>
<dbReference type="PANTHER" id="PTHR30258:SF3">
    <property type="entry name" value="SLL1921 PROTEIN"/>
    <property type="match status" value="1"/>
</dbReference>
<protein>
    <submittedName>
        <fullName evidence="6">GspE/PulE family protein</fullName>
    </submittedName>
</protein>
<keyword evidence="3" id="KW-0067">ATP-binding</keyword>
<gene>
    <name evidence="6" type="ORF">RM540_15505</name>
</gene>